<reference evidence="2 3" key="1">
    <citation type="submission" date="2014-10" db="EMBL/GenBank/DDBJ databases">
        <title>Draft genome sequence of Novosphingobium subterraneum DSM 12447.</title>
        <authorList>
            <person name="Gan H.M."/>
            <person name="Gan H.Y."/>
            <person name="Savka M.A."/>
        </authorList>
    </citation>
    <scope>NUCLEOTIDE SEQUENCE [LARGE SCALE GENOMIC DNA]</scope>
    <source>
        <strain evidence="2 3">DSM 12447</strain>
    </source>
</reference>
<dbReference type="STRING" id="48936.NJ75_02110"/>
<feature type="transmembrane region" description="Helical" evidence="1">
    <location>
        <begin position="69"/>
        <end position="90"/>
    </location>
</feature>
<organism evidence="2 3">
    <name type="scientific">Novosphingobium subterraneum</name>
    <dbReference type="NCBI Taxonomy" id="48936"/>
    <lineage>
        <taxon>Bacteria</taxon>
        <taxon>Pseudomonadati</taxon>
        <taxon>Pseudomonadota</taxon>
        <taxon>Alphaproteobacteria</taxon>
        <taxon>Sphingomonadales</taxon>
        <taxon>Sphingomonadaceae</taxon>
        <taxon>Novosphingobium</taxon>
    </lineage>
</organism>
<feature type="transmembrane region" description="Helical" evidence="1">
    <location>
        <begin position="12"/>
        <end position="29"/>
    </location>
</feature>
<dbReference type="RefSeq" id="WP_052242334.1">
    <property type="nucleotide sequence ID" value="NZ_JRVC01000009.1"/>
</dbReference>
<evidence type="ECO:0008006" key="4">
    <source>
        <dbReference type="Google" id="ProtNLM"/>
    </source>
</evidence>
<keyword evidence="1" id="KW-0812">Transmembrane</keyword>
<dbReference type="AlphaFoldDB" id="A0A0B9A7C1"/>
<proteinExistence type="predicted"/>
<dbReference type="EMBL" id="JRVC01000009">
    <property type="protein sequence ID" value="KHS46519.1"/>
    <property type="molecule type" value="Genomic_DNA"/>
</dbReference>
<sequence length="128" mass="14081">MQRLIDLTSRVARFAFWPAFAFALIMAVLPKPPSLPIDSLGDKFAHMLAFFTLSLLAGVGWPRASLLRAALWLSVVGAGIEVVQLIPFLHRDSDWRDWVADSAAILVAMVPVTGFRWFAVSRAESGKA</sequence>
<dbReference type="Proteomes" id="UP000031338">
    <property type="component" value="Unassembled WGS sequence"/>
</dbReference>
<dbReference type="PATRIC" id="fig|48936.3.peg.2118"/>
<protein>
    <recommendedName>
        <fullName evidence="4">VanZ-like domain-containing protein</fullName>
    </recommendedName>
</protein>
<evidence type="ECO:0000313" key="3">
    <source>
        <dbReference type="Proteomes" id="UP000031338"/>
    </source>
</evidence>
<accession>A0A0B9A7C1</accession>
<feature type="transmembrane region" description="Helical" evidence="1">
    <location>
        <begin position="44"/>
        <end position="62"/>
    </location>
</feature>
<keyword evidence="1" id="KW-1133">Transmembrane helix</keyword>
<gene>
    <name evidence="2" type="ORF">NJ75_02110</name>
</gene>
<keyword evidence="3" id="KW-1185">Reference proteome</keyword>
<name>A0A0B9A7C1_9SPHN</name>
<keyword evidence="1" id="KW-0472">Membrane</keyword>
<evidence type="ECO:0000256" key="1">
    <source>
        <dbReference type="SAM" id="Phobius"/>
    </source>
</evidence>
<comment type="caution">
    <text evidence="2">The sequence shown here is derived from an EMBL/GenBank/DDBJ whole genome shotgun (WGS) entry which is preliminary data.</text>
</comment>
<evidence type="ECO:0000313" key="2">
    <source>
        <dbReference type="EMBL" id="KHS46519.1"/>
    </source>
</evidence>
<feature type="transmembrane region" description="Helical" evidence="1">
    <location>
        <begin position="102"/>
        <end position="119"/>
    </location>
</feature>